<reference evidence="2" key="1">
    <citation type="submission" date="2021-03" db="EMBL/GenBank/DDBJ databases">
        <title>Streptomyces strains.</title>
        <authorList>
            <person name="Lund M.B."/>
            <person name="Toerring T."/>
        </authorList>
    </citation>
    <scope>NUCLEOTIDE SEQUENCE</scope>
    <source>
        <strain evidence="2">JCM 4242</strain>
    </source>
</reference>
<organism evidence="2 3">
    <name type="scientific">Streptomyces triculaminicus</name>
    <dbReference type="NCBI Taxonomy" id="2816232"/>
    <lineage>
        <taxon>Bacteria</taxon>
        <taxon>Bacillati</taxon>
        <taxon>Actinomycetota</taxon>
        <taxon>Actinomycetes</taxon>
        <taxon>Kitasatosporales</taxon>
        <taxon>Streptomycetaceae</taxon>
        <taxon>Streptomyces</taxon>
    </lineage>
</organism>
<proteinExistence type="predicted"/>
<name>A0A939FUU6_9ACTN</name>
<evidence type="ECO:0000256" key="1">
    <source>
        <dbReference type="SAM" id="MobiDB-lite"/>
    </source>
</evidence>
<keyword evidence="3" id="KW-1185">Reference proteome</keyword>
<dbReference type="RefSeq" id="WP_207248744.1">
    <property type="nucleotide sequence ID" value="NZ_JAFMOF010000006.1"/>
</dbReference>
<gene>
    <name evidence="2" type="ORF">J1792_31685</name>
</gene>
<dbReference type="AlphaFoldDB" id="A0A939FUU6"/>
<feature type="region of interest" description="Disordered" evidence="1">
    <location>
        <begin position="202"/>
        <end position="244"/>
    </location>
</feature>
<dbReference type="Proteomes" id="UP000664781">
    <property type="component" value="Unassembled WGS sequence"/>
</dbReference>
<accession>A0A939FUU6</accession>
<dbReference type="EMBL" id="JAFMOF010000006">
    <property type="protein sequence ID" value="MBO0657123.1"/>
    <property type="molecule type" value="Genomic_DNA"/>
</dbReference>
<comment type="caution">
    <text evidence="2">The sequence shown here is derived from an EMBL/GenBank/DDBJ whole genome shotgun (WGS) entry which is preliminary data.</text>
</comment>
<evidence type="ECO:0000313" key="2">
    <source>
        <dbReference type="EMBL" id="MBO0657123.1"/>
    </source>
</evidence>
<evidence type="ECO:0000313" key="3">
    <source>
        <dbReference type="Proteomes" id="UP000664781"/>
    </source>
</evidence>
<protein>
    <submittedName>
        <fullName evidence="2">Uncharacterized protein</fullName>
    </submittedName>
</protein>
<sequence length="244" mass="25918">MNAPDIGTTLLDYDIISEPFPLYAGTADAPSTTVHLVVSNGRGDTVYCREIIFSLPHGDLAQSLVDTTSGDGEASADGWSVKEIQKGADIVVPDGDYAHFVAKAPEGGAPVDASGITITLKNLTVSKQPGVARVEVRETATLDTGNWPDSPGFRPLTITKFPPPVIPVRAVSDFRADKLEVASGDPVCLTWDGPPPWCTRSCTPAVPRPRRIRRTPSPATSGAARSPGTRRSVCSTSPERRRTT</sequence>